<dbReference type="AlphaFoldDB" id="A0A2T1KCC3"/>
<dbReference type="OrthoDB" id="6367721at2"/>
<evidence type="ECO:0000313" key="2">
    <source>
        <dbReference type="Proteomes" id="UP000238385"/>
    </source>
</evidence>
<proteinExistence type="predicted"/>
<keyword evidence="2" id="KW-1185">Reference proteome</keyword>
<dbReference type="EMBL" id="PXNN01000013">
    <property type="protein sequence ID" value="PSF07777.1"/>
    <property type="molecule type" value="Genomic_DNA"/>
</dbReference>
<sequence>MAVVLDGTVAIQRDQNGEVANVIWFLYGLPHSGGAPKDAVFLHESFGKQSPQMVAFDLDGEEYVIYADWGSSDDAGQAHEIRTFYQKFGYILISCLRDDVVSDQGLVRREWITPVKYYDDYVTMVSELAKVS</sequence>
<reference evidence="1 2" key="1">
    <citation type="submission" date="2018-03" db="EMBL/GenBank/DDBJ databases">
        <title>Marinobacter brunus sp. nov., a marine bacterium of Gamma-proteobacteria isolated from the surface seawater of the South China Sea.</title>
        <authorList>
            <person name="Cheng H."/>
            <person name="Wu Y.-H."/>
            <person name="Xamxidin M."/>
            <person name="Xu X.-W."/>
        </authorList>
    </citation>
    <scope>NUCLEOTIDE SEQUENCE [LARGE SCALE GENOMIC DNA]</scope>
    <source>
        <strain evidence="1 2">JCM 30472</strain>
    </source>
</reference>
<gene>
    <name evidence="1" type="ORF">C7H08_10205</name>
</gene>
<evidence type="ECO:0000313" key="1">
    <source>
        <dbReference type="EMBL" id="PSF07777.1"/>
    </source>
</evidence>
<organism evidence="1 2">
    <name type="scientific">Marinobacter halophilus</name>
    <dbReference type="NCBI Taxonomy" id="1323740"/>
    <lineage>
        <taxon>Bacteria</taxon>
        <taxon>Pseudomonadati</taxon>
        <taxon>Pseudomonadota</taxon>
        <taxon>Gammaproteobacteria</taxon>
        <taxon>Pseudomonadales</taxon>
        <taxon>Marinobacteraceae</taxon>
        <taxon>Marinobacter</taxon>
    </lineage>
</organism>
<dbReference type="Proteomes" id="UP000238385">
    <property type="component" value="Unassembled WGS sequence"/>
</dbReference>
<name>A0A2T1KCC3_9GAMM</name>
<protein>
    <submittedName>
        <fullName evidence="1">Uncharacterized protein</fullName>
    </submittedName>
</protein>
<comment type="caution">
    <text evidence="1">The sequence shown here is derived from an EMBL/GenBank/DDBJ whole genome shotgun (WGS) entry which is preliminary data.</text>
</comment>
<dbReference type="RefSeq" id="WP_106671646.1">
    <property type="nucleotide sequence ID" value="NZ_BMFE01000001.1"/>
</dbReference>
<accession>A0A2T1KCC3</accession>